<dbReference type="InterPro" id="IPR000394">
    <property type="entry name" value="RNA_pol_sigma_54"/>
</dbReference>
<dbReference type="PROSITE" id="PS50995">
    <property type="entry name" value="HTH_MARR_2"/>
    <property type="match status" value="1"/>
</dbReference>
<comment type="caution">
    <text evidence="2">The sequence shown here is derived from an EMBL/GenBank/DDBJ whole genome shotgun (WGS) entry which is preliminary data.</text>
</comment>
<dbReference type="SUPFAM" id="SSF46785">
    <property type="entry name" value="Winged helix' DNA-binding domain"/>
    <property type="match status" value="1"/>
</dbReference>
<dbReference type="PROSITE" id="PS00717">
    <property type="entry name" value="SIGMA54_1"/>
    <property type="match status" value="1"/>
</dbReference>
<feature type="domain" description="HTH marR-type" evidence="1">
    <location>
        <begin position="1"/>
        <end position="124"/>
    </location>
</feature>
<dbReference type="InterPro" id="IPR000835">
    <property type="entry name" value="HTH_MarR-typ"/>
</dbReference>
<dbReference type="Pfam" id="PF12802">
    <property type="entry name" value="MarR_2"/>
    <property type="match status" value="1"/>
</dbReference>
<dbReference type="InterPro" id="IPR039422">
    <property type="entry name" value="MarR/SlyA-like"/>
</dbReference>
<evidence type="ECO:0000313" key="3">
    <source>
        <dbReference type="Proteomes" id="UP001596523"/>
    </source>
</evidence>
<dbReference type="EMBL" id="JBHTCF010000031">
    <property type="protein sequence ID" value="MFC7310307.1"/>
    <property type="molecule type" value="Genomic_DNA"/>
</dbReference>
<evidence type="ECO:0000313" key="2">
    <source>
        <dbReference type="EMBL" id="MFC7310307.1"/>
    </source>
</evidence>
<dbReference type="Proteomes" id="UP001596523">
    <property type="component" value="Unassembled WGS sequence"/>
</dbReference>
<dbReference type="Gene3D" id="1.10.10.10">
    <property type="entry name" value="Winged helix-like DNA-binding domain superfamily/Winged helix DNA-binding domain"/>
    <property type="match status" value="1"/>
</dbReference>
<dbReference type="PANTHER" id="PTHR33164:SF57">
    <property type="entry name" value="MARR-FAMILY TRANSCRIPTIONAL REGULATOR"/>
    <property type="match status" value="1"/>
</dbReference>
<dbReference type="PRINTS" id="PR00598">
    <property type="entry name" value="HTHMARR"/>
</dbReference>
<keyword evidence="3" id="KW-1185">Reference proteome</keyword>
<accession>A0ABW2JX74</accession>
<gene>
    <name evidence="2" type="ORF">ACFQVC_39610</name>
</gene>
<dbReference type="InterPro" id="IPR036390">
    <property type="entry name" value="WH_DNA-bd_sf"/>
</dbReference>
<proteinExistence type="predicted"/>
<dbReference type="CDD" id="cd00090">
    <property type="entry name" value="HTH_ARSR"/>
    <property type="match status" value="1"/>
</dbReference>
<name>A0ABW2JX74_9ACTN</name>
<dbReference type="PANTHER" id="PTHR33164">
    <property type="entry name" value="TRANSCRIPTIONAL REGULATOR, MARR FAMILY"/>
    <property type="match status" value="1"/>
</dbReference>
<dbReference type="InterPro" id="IPR011991">
    <property type="entry name" value="ArsR-like_HTH"/>
</dbReference>
<protein>
    <submittedName>
        <fullName evidence="2">MarR family winged helix-turn-helix transcriptional regulator</fullName>
    </submittedName>
</protein>
<dbReference type="InterPro" id="IPR036388">
    <property type="entry name" value="WH-like_DNA-bd_sf"/>
</dbReference>
<organism evidence="2 3">
    <name type="scientific">Streptomyces monticola</name>
    <dbReference type="NCBI Taxonomy" id="2666263"/>
    <lineage>
        <taxon>Bacteria</taxon>
        <taxon>Bacillati</taxon>
        <taxon>Actinomycetota</taxon>
        <taxon>Actinomycetes</taxon>
        <taxon>Kitasatosporales</taxon>
        <taxon>Streptomycetaceae</taxon>
        <taxon>Streptomyces</taxon>
    </lineage>
</organism>
<dbReference type="SMART" id="SM00347">
    <property type="entry name" value="HTH_MARR"/>
    <property type="match status" value="1"/>
</dbReference>
<evidence type="ECO:0000259" key="1">
    <source>
        <dbReference type="PROSITE" id="PS50995"/>
    </source>
</evidence>
<reference evidence="3" key="1">
    <citation type="journal article" date="2019" name="Int. J. Syst. Evol. Microbiol.">
        <title>The Global Catalogue of Microorganisms (GCM) 10K type strain sequencing project: providing services to taxonomists for standard genome sequencing and annotation.</title>
        <authorList>
            <consortium name="The Broad Institute Genomics Platform"/>
            <consortium name="The Broad Institute Genome Sequencing Center for Infectious Disease"/>
            <person name="Wu L."/>
            <person name="Ma J."/>
        </authorList>
    </citation>
    <scope>NUCLEOTIDE SEQUENCE [LARGE SCALE GENOMIC DNA]</scope>
    <source>
        <strain evidence="3">SYNS20</strain>
    </source>
</reference>
<sequence length="124" mass="13333">MVTPEPAHWRRQIILTWRVGTAVDRALLRRHGIGLSDYLTLSALQDAGGGPLRVMELADAVGVSPSTMSRMLSRLETDALVARRIGTDDRRSSYAALTGTGAEKLAAATETFAREVDAALAVRS</sequence>
<dbReference type="RefSeq" id="WP_381840579.1">
    <property type="nucleotide sequence ID" value="NZ_JBHTCF010000031.1"/>
</dbReference>